<reference evidence="1 2" key="1">
    <citation type="submission" date="2019-12" db="EMBL/GenBank/DDBJ databases">
        <authorList>
            <person name="Reyes-Prieto M."/>
        </authorList>
    </citation>
    <scope>NUCLEOTIDE SEQUENCE [LARGE SCALE GENOMIC DNA]</scope>
    <source>
        <strain evidence="1">HF14-78462</strain>
    </source>
</reference>
<protein>
    <submittedName>
        <fullName evidence="1">Uncharacterized protein</fullName>
    </submittedName>
</protein>
<keyword evidence="2" id="KW-1185">Reference proteome</keyword>
<dbReference type="Proteomes" id="UP000433050">
    <property type="component" value="Unassembled WGS sequence"/>
</dbReference>
<gene>
    <name evidence="1" type="ORF">STARVERO_02055</name>
</gene>
<accession>A0A5S9P0L5</accession>
<sequence length="83" mass="9185">MTEGWDMDLSEPLTFHRDGEARTLRTLDDAHGLLALHEPSEGDRELCQAAVTAVTKAAVSGQPSHRKMATEQMRALLRSLGWL</sequence>
<evidence type="ECO:0000313" key="2">
    <source>
        <dbReference type="Proteomes" id="UP000433050"/>
    </source>
</evidence>
<dbReference type="EMBL" id="CACSAS010000001">
    <property type="protein sequence ID" value="CAA0096731.1"/>
    <property type="molecule type" value="Genomic_DNA"/>
</dbReference>
<dbReference type="AlphaFoldDB" id="A0A5S9P0L5"/>
<organism evidence="1 2">
    <name type="scientific">Starkeya nomas</name>
    <dbReference type="NCBI Taxonomy" id="2666134"/>
    <lineage>
        <taxon>Bacteria</taxon>
        <taxon>Pseudomonadati</taxon>
        <taxon>Pseudomonadota</taxon>
        <taxon>Alphaproteobacteria</taxon>
        <taxon>Hyphomicrobiales</taxon>
        <taxon>Xanthobacteraceae</taxon>
        <taxon>Starkeya</taxon>
    </lineage>
</organism>
<proteinExistence type="predicted"/>
<evidence type="ECO:0000313" key="1">
    <source>
        <dbReference type="EMBL" id="CAA0096731.1"/>
    </source>
</evidence>
<name>A0A5S9P0L5_9HYPH</name>